<dbReference type="PANTHER" id="PTHR33507:SF3">
    <property type="entry name" value="INNER MEMBRANE PROTEIN YBBJ"/>
    <property type="match status" value="1"/>
</dbReference>
<evidence type="ECO:0000256" key="2">
    <source>
        <dbReference type="ARBA" id="ARBA00022692"/>
    </source>
</evidence>
<accession>A0A1N6FWH7</accession>
<dbReference type="Pfam" id="PF01957">
    <property type="entry name" value="NfeD"/>
    <property type="match status" value="1"/>
</dbReference>
<feature type="domain" description="NfeD-like C-terminal" evidence="6">
    <location>
        <begin position="92"/>
        <end position="140"/>
    </location>
</feature>
<dbReference type="OrthoDB" id="5432219at2"/>
<dbReference type="Gene3D" id="2.40.50.140">
    <property type="entry name" value="Nucleic acid-binding proteins"/>
    <property type="match status" value="1"/>
</dbReference>
<evidence type="ECO:0000256" key="4">
    <source>
        <dbReference type="ARBA" id="ARBA00023136"/>
    </source>
</evidence>
<evidence type="ECO:0000313" key="7">
    <source>
        <dbReference type="EMBL" id="SIN99550.1"/>
    </source>
</evidence>
<proteinExistence type="predicted"/>
<feature type="transmembrane region" description="Helical" evidence="5">
    <location>
        <begin position="56"/>
        <end position="72"/>
    </location>
</feature>
<sequence length="152" mass="16721">MFTMDFDVNFLWLGWFALAVAFFLIEIFTPTFIIIFFSAGALFAGCAALLDQSLTFQVVTFFCASVALLTLLRKQMPKIFGQTSSDDEVFKDAAINATAIVVESISSTISGRVKYQGTFWNAEADEAIPSGSTVTILARKESDPNTFIVKKD</sequence>
<comment type="subcellular location">
    <subcellularLocation>
        <location evidence="1">Membrane</location>
        <topology evidence="1">Multi-pass membrane protein</topology>
    </subcellularLocation>
</comment>
<keyword evidence="2 5" id="KW-0812">Transmembrane</keyword>
<dbReference type="RefSeq" id="WP_074216346.1">
    <property type="nucleotide sequence ID" value="NZ_FSRG01000004.1"/>
</dbReference>
<evidence type="ECO:0000256" key="3">
    <source>
        <dbReference type="ARBA" id="ARBA00022989"/>
    </source>
</evidence>
<protein>
    <submittedName>
        <fullName evidence="7">Membrane protein implicated in regulation of membrane protease activity</fullName>
    </submittedName>
</protein>
<name>A0A1N6FWH7_9BACT</name>
<evidence type="ECO:0000313" key="8">
    <source>
        <dbReference type="Proteomes" id="UP000184694"/>
    </source>
</evidence>
<gene>
    <name evidence="7" type="ORF">SAMN02745161_1549</name>
</gene>
<dbReference type="InterPro" id="IPR052165">
    <property type="entry name" value="Membrane_assoc_protease"/>
</dbReference>
<dbReference type="AlphaFoldDB" id="A0A1N6FWH7"/>
<keyword evidence="3 5" id="KW-1133">Transmembrane helix</keyword>
<keyword evidence="7" id="KW-0378">Hydrolase</keyword>
<evidence type="ECO:0000259" key="6">
    <source>
        <dbReference type="Pfam" id="PF01957"/>
    </source>
</evidence>
<dbReference type="GO" id="GO:0008233">
    <property type="term" value="F:peptidase activity"/>
    <property type="evidence" value="ECO:0007669"/>
    <property type="project" value="UniProtKB-KW"/>
</dbReference>
<feature type="transmembrane region" description="Helical" evidence="5">
    <location>
        <begin position="6"/>
        <end position="25"/>
    </location>
</feature>
<dbReference type="InterPro" id="IPR012340">
    <property type="entry name" value="NA-bd_OB-fold"/>
</dbReference>
<dbReference type="Proteomes" id="UP000184694">
    <property type="component" value="Unassembled WGS sequence"/>
</dbReference>
<dbReference type="InterPro" id="IPR002810">
    <property type="entry name" value="NfeD-like_C"/>
</dbReference>
<keyword evidence="4 5" id="KW-0472">Membrane</keyword>
<organism evidence="7 8">
    <name type="scientific">Halodesulfovibrio marinisediminis DSM 17456</name>
    <dbReference type="NCBI Taxonomy" id="1121457"/>
    <lineage>
        <taxon>Bacteria</taxon>
        <taxon>Pseudomonadati</taxon>
        <taxon>Thermodesulfobacteriota</taxon>
        <taxon>Desulfovibrionia</taxon>
        <taxon>Desulfovibrionales</taxon>
        <taxon>Desulfovibrionaceae</taxon>
        <taxon>Halodesulfovibrio</taxon>
    </lineage>
</organism>
<dbReference type="PANTHER" id="PTHR33507">
    <property type="entry name" value="INNER MEMBRANE PROTEIN YBBJ"/>
    <property type="match status" value="1"/>
</dbReference>
<evidence type="ECO:0000256" key="1">
    <source>
        <dbReference type="ARBA" id="ARBA00004141"/>
    </source>
</evidence>
<dbReference type="GO" id="GO:0006508">
    <property type="term" value="P:proteolysis"/>
    <property type="evidence" value="ECO:0007669"/>
    <property type="project" value="UniProtKB-KW"/>
</dbReference>
<evidence type="ECO:0000256" key="5">
    <source>
        <dbReference type="SAM" id="Phobius"/>
    </source>
</evidence>
<reference evidence="8" key="1">
    <citation type="submission" date="2016-11" db="EMBL/GenBank/DDBJ databases">
        <authorList>
            <person name="Varghese N."/>
            <person name="Submissions S."/>
        </authorList>
    </citation>
    <scope>NUCLEOTIDE SEQUENCE [LARGE SCALE GENOMIC DNA]</scope>
    <source>
        <strain evidence="8">DSM 17456</strain>
    </source>
</reference>
<keyword evidence="7" id="KW-0645">Protease</keyword>
<keyword evidence="8" id="KW-1185">Reference proteome</keyword>
<dbReference type="EMBL" id="FSRG01000004">
    <property type="protein sequence ID" value="SIN99550.1"/>
    <property type="molecule type" value="Genomic_DNA"/>
</dbReference>
<dbReference type="STRING" id="1121457.SAMN02745161_1549"/>
<dbReference type="GO" id="GO:0005886">
    <property type="term" value="C:plasma membrane"/>
    <property type="evidence" value="ECO:0007669"/>
    <property type="project" value="TreeGrafter"/>
</dbReference>